<accession>A0A381SFT3</accession>
<reference evidence="1" key="1">
    <citation type="submission" date="2018-05" db="EMBL/GenBank/DDBJ databases">
        <authorList>
            <person name="Lanie J.A."/>
            <person name="Ng W.-L."/>
            <person name="Kazmierczak K.M."/>
            <person name="Andrzejewski T.M."/>
            <person name="Davidsen T.M."/>
            <person name="Wayne K.J."/>
            <person name="Tettelin H."/>
            <person name="Glass J.I."/>
            <person name="Rusch D."/>
            <person name="Podicherti R."/>
            <person name="Tsui H.-C.T."/>
            <person name="Winkler M.E."/>
        </authorList>
    </citation>
    <scope>NUCLEOTIDE SEQUENCE</scope>
</reference>
<sequence>MSGFVIGWADSVTNAVHKKAQYCIFNQDPNMLKR</sequence>
<protein>
    <submittedName>
        <fullName evidence="1">Uncharacterized protein</fullName>
    </submittedName>
</protein>
<name>A0A381SFT3_9ZZZZ</name>
<dbReference type="AlphaFoldDB" id="A0A381SFT3"/>
<organism evidence="1">
    <name type="scientific">marine metagenome</name>
    <dbReference type="NCBI Taxonomy" id="408172"/>
    <lineage>
        <taxon>unclassified sequences</taxon>
        <taxon>metagenomes</taxon>
        <taxon>ecological metagenomes</taxon>
    </lineage>
</organism>
<gene>
    <name evidence="1" type="ORF">METZ01_LOCUS55188</name>
</gene>
<dbReference type="EMBL" id="UINC01002994">
    <property type="protein sequence ID" value="SVA02334.1"/>
    <property type="molecule type" value="Genomic_DNA"/>
</dbReference>
<proteinExistence type="predicted"/>
<evidence type="ECO:0000313" key="1">
    <source>
        <dbReference type="EMBL" id="SVA02334.1"/>
    </source>
</evidence>